<dbReference type="InterPro" id="IPR010982">
    <property type="entry name" value="Lambda_DNA-bd_dom_sf"/>
</dbReference>
<evidence type="ECO:0000313" key="3">
    <source>
        <dbReference type="Proteomes" id="UP000664369"/>
    </source>
</evidence>
<reference evidence="2 3" key="1">
    <citation type="submission" date="2021-03" db="EMBL/GenBank/DDBJ databases">
        <authorList>
            <person name="Kim M.K."/>
        </authorList>
    </citation>
    <scope>NUCLEOTIDE SEQUENCE [LARGE SCALE GENOMIC DNA]</scope>
    <source>
        <strain evidence="2 3">BT442</strain>
    </source>
</reference>
<feature type="domain" description="HTH cro/C1-type" evidence="1">
    <location>
        <begin position="12"/>
        <end position="56"/>
    </location>
</feature>
<dbReference type="SUPFAM" id="SSF47413">
    <property type="entry name" value="lambda repressor-like DNA-binding domains"/>
    <property type="match status" value="1"/>
</dbReference>
<proteinExistence type="predicted"/>
<dbReference type="Gene3D" id="1.10.260.40">
    <property type="entry name" value="lambda repressor-like DNA-binding domains"/>
    <property type="match status" value="1"/>
</dbReference>
<comment type="caution">
    <text evidence="2">The sequence shown here is derived from an EMBL/GenBank/DDBJ whole genome shotgun (WGS) entry which is preliminary data.</text>
</comment>
<keyword evidence="3" id="KW-1185">Reference proteome</keyword>
<protein>
    <recommendedName>
        <fullName evidence="1">HTH cro/C1-type domain-containing protein</fullName>
    </recommendedName>
</protein>
<organism evidence="2 3">
    <name type="scientific">Hymenobacter negativus</name>
    <dbReference type="NCBI Taxonomy" id="2795026"/>
    <lineage>
        <taxon>Bacteria</taxon>
        <taxon>Pseudomonadati</taxon>
        <taxon>Bacteroidota</taxon>
        <taxon>Cytophagia</taxon>
        <taxon>Cytophagales</taxon>
        <taxon>Hymenobacteraceae</taxon>
        <taxon>Hymenobacter</taxon>
    </lineage>
</organism>
<accession>A0ABS3QBR7</accession>
<dbReference type="InterPro" id="IPR001387">
    <property type="entry name" value="Cro/C1-type_HTH"/>
</dbReference>
<dbReference type="RefSeq" id="WP_208173657.1">
    <property type="nucleotide sequence ID" value="NZ_JAGETZ010000001.1"/>
</dbReference>
<evidence type="ECO:0000259" key="1">
    <source>
        <dbReference type="PROSITE" id="PS50943"/>
    </source>
</evidence>
<name>A0ABS3QBR7_9BACT</name>
<evidence type="ECO:0000313" key="2">
    <source>
        <dbReference type="EMBL" id="MBO2008140.1"/>
    </source>
</evidence>
<dbReference type="PROSITE" id="PS50943">
    <property type="entry name" value="HTH_CROC1"/>
    <property type="match status" value="1"/>
</dbReference>
<gene>
    <name evidence="2" type="ORF">J4E00_03700</name>
</gene>
<dbReference type="EMBL" id="JAGETZ010000001">
    <property type="protein sequence ID" value="MBO2008140.1"/>
    <property type="molecule type" value="Genomic_DNA"/>
</dbReference>
<dbReference type="Proteomes" id="UP000664369">
    <property type="component" value="Unassembled WGS sequence"/>
</dbReference>
<sequence>MARKSIPSTTLVQTVRHYFGLQQSELAAYLGVTAAFIGHLEAGRKVLPSQVLLRLAPLAAWLPAPDAPASPAAPVPEALPDPEPLKARCDFCQYRAANLRRRLRPLEVHAAQARRWQQVLPALLAAADARTRPWLLRRQEQAARELGPEAVAERLVLRLQAEAFETEAAALATLLTGDEAGRL</sequence>
<dbReference type="CDD" id="cd00093">
    <property type="entry name" value="HTH_XRE"/>
    <property type="match status" value="1"/>
</dbReference>